<reference evidence="1 2" key="1">
    <citation type="journal article" date="2019" name="Int. J. Syst. Evol. Microbiol.">
        <title>The Global Catalogue of Microorganisms (GCM) 10K type strain sequencing project: providing services to taxonomists for standard genome sequencing and annotation.</title>
        <authorList>
            <consortium name="The Broad Institute Genomics Platform"/>
            <consortium name="The Broad Institute Genome Sequencing Center for Infectious Disease"/>
            <person name="Wu L."/>
            <person name="Ma J."/>
        </authorList>
    </citation>
    <scope>NUCLEOTIDE SEQUENCE [LARGE SCALE GENOMIC DNA]</scope>
    <source>
        <strain evidence="1 2">PJ61</strain>
    </source>
</reference>
<protein>
    <recommendedName>
        <fullName evidence="3">PD-(D/E)XK nuclease superfamily protein</fullName>
    </recommendedName>
</protein>
<proteinExistence type="predicted"/>
<keyword evidence="2" id="KW-1185">Reference proteome</keyword>
<name>A0ABD5SYQ8_9EURY</name>
<accession>A0ABD5SYQ8</accession>
<evidence type="ECO:0000313" key="1">
    <source>
        <dbReference type="EMBL" id="MFC6770355.1"/>
    </source>
</evidence>
<evidence type="ECO:0008006" key="3">
    <source>
        <dbReference type="Google" id="ProtNLM"/>
    </source>
</evidence>
<gene>
    <name evidence="1" type="ORF">ACFQDD_02235</name>
</gene>
<comment type="caution">
    <text evidence="1">The sequence shown here is derived from an EMBL/GenBank/DDBJ whole genome shotgun (WGS) entry which is preliminary data.</text>
</comment>
<dbReference type="EMBL" id="JBHSWT010000045">
    <property type="protein sequence ID" value="MFC6770355.1"/>
    <property type="molecule type" value="Genomic_DNA"/>
</dbReference>
<dbReference type="Proteomes" id="UP001596274">
    <property type="component" value="Unassembled WGS sequence"/>
</dbReference>
<evidence type="ECO:0000313" key="2">
    <source>
        <dbReference type="Proteomes" id="UP001596274"/>
    </source>
</evidence>
<sequence length="390" mass="45389">MGYPFSSPNGDEEDLNQQVAGYLYYSLQISPDILNRIHSDQPLSFSDEARLVAHQNSPLLLYTDTGIDREIDWVVDDEDKLVGYESKYGASLHKDQLQDELAKLRLNADGQDVALVVVTMNTTPVSLLNQFADEPVYWLSWFTVFRRLRQTDEADIPAEQRPILRMLLDLFEAEDMHPFTGFDHHDKQQYRYFIRDLRQELVGTELENPGKVHTSTTKKPEPSAWKRIVPKRIDIPFVRKLREQEWSRLTSYLTVTVDLETHDVHTGIVFNLREIETHRDYVNEHLDELLDYAAERGMELWASMNSFNQWKVGIAKTDDPAEMRTWLESGSENAVRADGTNYKKAIFVRKCSETDPAGLVQKVKQELLTLHEQFLSSDELYRWPTLEEYE</sequence>
<organism evidence="1 2">
    <name type="scientific">Halorubrum pallidum</name>
    <dbReference type="NCBI Taxonomy" id="1526114"/>
    <lineage>
        <taxon>Archaea</taxon>
        <taxon>Methanobacteriati</taxon>
        <taxon>Methanobacteriota</taxon>
        <taxon>Stenosarchaea group</taxon>
        <taxon>Halobacteria</taxon>
        <taxon>Halobacteriales</taxon>
        <taxon>Haloferacaceae</taxon>
        <taxon>Halorubrum</taxon>
    </lineage>
</organism>
<dbReference type="AlphaFoldDB" id="A0ABD5SYQ8"/>